<dbReference type="InterPro" id="IPR017972">
    <property type="entry name" value="Cyt_P450_CS"/>
</dbReference>
<keyword evidence="3 7" id="KW-0479">Metal-binding</keyword>
<dbReference type="EnsemblMetazoa" id="CJA02095.1">
    <property type="protein sequence ID" value="CJA02095.1"/>
    <property type="gene ID" value="WBGene00121300"/>
</dbReference>
<dbReference type="InterPro" id="IPR002401">
    <property type="entry name" value="Cyt_P450_E_grp-I"/>
</dbReference>
<dbReference type="PROSITE" id="PS00086">
    <property type="entry name" value="CYTOCHROME_P450"/>
    <property type="match status" value="1"/>
</dbReference>
<protein>
    <recommendedName>
        <fullName evidence="11">CYtochrome P450 family</fullName>
    </recommendedName>
</protein>
<evidence type="ECO:0000256" key="5">
    <source>
        <dbReference type="ARBA" id="ARBA00023004"/>
    </source>
</evidence>
<dbReference type="Proteomes" id="UP000005237">
    <property type="component" value="Unassembled WGS sequence"/>
</dbReference>
<feature type="binding site" description="axial binding residue" evidence="7">
    <location>
        <position position="439"/>
    </location>
    <ligand>
        <name>heme</name>
        <dbReference type="ChEBI" id="CHEBI:30413"/>
    </ligand>
    <ligandPart>
        <name>Fe</name>
        <dbReference type="ChEBI" id="CHEBI:18248"/>
    </ligandPart>
</feature>
<comment type="cofactor">
    <cofactor evidence="1 7">
        <name>heme</name>
        <dbReference type="ChEBI" id="CHEBI:30413"/>
    </cofactor>
</comment>
<dbReference type="InterPro" id="IPR036396">
    <property type="entry name" value="Cyt_P450_sf"/>
</dbReference>
<accession>A0A8R1HKS5</accession>
<dbReference type="InterPro" id="IPR050182">
    <property type="entry name" value="Cytochrome_P450_fam2"/>
</dbReference>
<dbReference type="AlphaFoldDB" id="A0A8R1HKS5"/>
<keyword evidence="7 8" id="KW-0349">Heme</keyword>
<dbReference type="GO" id="GO:0006082">
    <property type="term" value="P:organic acid metabolic process"/>
    <property type="evidence" value="ECO:0007669"/>
    <property type="project" value="TreeGrafter"/>
</dbReference>
<dbReference type="PRINTS" id="PR00385">
    <property type="entry name" value="P450"/>
</dbReference>
<dbReference type="CDD" id="cd20617">
    <property type="entry name" value="CYP1_2-like"/>
    <property type="match status" value="1"/>
</dbReference>
<dbReference type="FunFam" id="1.10.630.10:FF:000036">
    <property type="entry name" value="CYtochrome P450 family"/>
    <property type="match status" value="1"/>
</dbReference>
<evidence type="ECO:0000256" key="8">
    <source>
        <dbReference type="RuleBase" id="RU000461"/>
    </source>
</evidence>
<reference evidence="10" key="1">
    <citation type="submission" date="2010-08" db="EMBL/GenBank/DDBJ databases">
        <authorList>
            <consortium name="Caenorhabditis japonica Sequencing Consortium"/>
            <person name="Wilson R.K."/>
        </authorList>
    </citation>
    <scope>NUCLEOTIDE SEQUENCE [LARGE SCALE GENOMIC DNA]</scope>
    <source>
        <strain evidence="10">DF5081</strain>
    </source>
</reference>
<evidence type="ECO:0000313" key="10">
    <source>
        <dbReference type="Proteomes" id="UP000005237"/>
    </source>
</evidence>
<evidence type="ECO:0000256" key="4">
    <source>
        <dbReference type="ARBA" id="ARBA00023002"/>
    </source>
</evidence>
<dbReference type="GO" id="GO:0005737">
    <property type="term" value="C:cytoplasm"/>
    <property type="evidence" value="ECO:0007669"/>
    <property type="project" value="TreeGrafter"/>
</dbReference>
<reference evidence="9" key="2">
    <citation type="submission" date="2022-06" db="UniProtKB">
        <authorList>
            <consortium name="EnsemblMetazoa"/>
        </authorList>
    </citation>
    <scope>IDENTIFICATION</scope>
    <source>
        <strain evidence="9">DF5081</strain>
    </source>
</reference>
<dbReference type="GO" id="GO:0005506">
    <property type="term" value="F:iron ion binding"/>
    <property type="evidence" value="ECO:0007669"/>
    <property type="project" value="InterPro"/>
</dbReference>
<dbReference type="Gene3D" id="1.10.630.10">
    <property type="entry name" value="Cytochrome P450"/>
    <property type="match status" value="1"/>
</dbReference>
<evidence type="ECO:0000256" key="3">
    <source>
        <dbReference type="ARBA" id="ARBA00022723"/>
    </source>
</evidence>
<dbReference type="GO" id="GO:0020037">
    <property type="term" value="F:heme binding"/>
    <property type="evidence" value="ECO:0007669"/>
    <property type="project" value="InterPro"/>
</dbReference>
<keyword evidence="4 8" id="KW-0560">Oxidoreductase</keyword>
<keyword evidence="10" id="KW-1185">Reference proteome</keyword>
<keyword evidence="6 8" id="KW-0503">Monooxygenase</keyword>
<dbReference type="InterPro" id="IPR001128">
    <property type="entry name" value="Cyt_P450"/>
</dbReference>
<evidence type="ECO:0000256" key="7">
    <source>
        <dbReference type="PIRSR" id="PIRSR602401-1"/>
    </source>
</evidence>
<evidence type="ECO:0008006" key="11">
    <source>
        <dbReference type="Google" id="ProtNLM"/>
    </source>
</evidence>
<evidence type="ECO:0000256" key="6">
    <source>
        <dbReference type="ARBA" id="ARBA00023033"/>
    </source>
</evidence>
<proteinExistence type="inferred from homology"/>
<name>A0A8R1HKS5_CAEJA</name>
<dbReference type="PRINTS" id="PR00463">
    <property type="entry name" value="EP450I"/>
</dbReference>
<dbReference type="Pfam" id="PF00067">
    <property type="entry name" value="p450"/>
    <property type="match status" value="1"/>
</dbReference>
<evidence type="ECO:0000256" key="2">
    <source>
        <dbReference type="ARBA" id="ARBA00010617"/>
    </source>
</evidence>
<evidence type="ECO:0000313" key="9">
    <source>
        <dbReference type="EnsemblMetazoa" id="CJA02095.1"/>
    </source>
</evidence>
<dbReference type="GO" id="GO:0006805">
    <property type="term" value="P:xenobiotic metabolic process"/>
    <property type="evidence" value="ECO:0007669"/>
    <property type="project" value="TreeGrafter"/>
</dbReference>
<sequence>MILLILTSLFLLYLFDLLYWKRRNLPPGPTPLPVIGNLHLLNNEVKPGYKMYENLKEKYGPVYTFWMASLPMVTVTDWQLIKQHFIKEGGNFVGRPEYPISIEIRKGPFGIIESYGERWVQHRRFALHVLRDFGLGKNLMEEKILGEVTAMIDAIRKSPDDVDMQNIFDACVGSVINSLLFGYRYDETNMAQFLELKNRMNKHFKMAAEPIGGLIGMYPWLGNFPFFKSFKNVIMDNWMGLMKMFRRQAEERLTTIDYESEESSDYVEAFLKERKKHEHEKGFGGFEMEQLESVCFDLWVAGMETTSNTLYWSLLYVLLNPEVHRKVSEELNKEIGTDRIITTSDRSKLNYVNATINETQRLANLLPMNLSRTTVVDVEIAGFKIPKDTVITPQISTVMYDPEIFPEPYLFRPERFLESDGSLKKVEELVPFSIGRRQCLGEGLARAELFLFFANLFNQFDISLHPENTSPATEKEFGITMKAKNYRVVMKNRY</sequence>
<dbReference type="OMA" id="RNTLGHE"/>
<dbReference type="SUPFAM" id="SSF48264">
    <property type="entry name" value="Cytochrome P450"/>
    <property type="match status" value="1"/>
</dbReference>
<organism evidence="9 10">
    <name type="scientific">Caenorhabditis japonica</name>
    <dbReference type="NCBI Taxonomy" id="281687"/>
    <lineage>
        <taxon>Eukaryota</taxon>
        <taxon>Metazoa</taxon>
        <taxon>Ecdysozoa</taxon>
        <taxon>Nematoda</taxon>
        <taxon>Chromadorea</taxon>
        <taxon>Rhabditida</taxon>
        <taxon>Rhabditina</taxon>
        <taxon>Rhabditomorpha</taxon>
        <taxon>Rhabditoidea</taxon>
        <taxon>Rhabditidae</taxon>
        <taxon>Peloderinae</taxon>
        <taxon>Caenorhabditis</taxon>
    </lineage>
</organism>
<dbReference type="PANTHER" id="PTHR24300:SF369">
    <property type="entry name" value="CYTOCHROME P450 FAMILY"/>
    <property type="match status" value="1"/>
</dbReference>
<comment type="similarity">
    <text evidence="2 8">Belongs to the cytochrome P450 family.</text>
</comment>
<evidence type="ECO:0000256" key="1">
    <source>
        <dbReference type="ARBA" id="ARBA00001971"/>
    </source>
</evidence>
<dbReference type="GO" id="GO:0016712">
    <property type="term" value="F:oxidoreductase activity, acting on paired donors, with incorporation or reduction of molecular oxygen, reduced flavin or flavoprotein as one donor, and incorporation of one atom of oxygen"/>
    <property type="evidence" value="ECO:0007669"/>
    <property type="project" value="TreeGrafter"/>
</dbReference>
<dbReference type="PANTHER" id="PTHR24300">
    <property type="entry name" value="CYTOCHROME P450 508A4-RELATED"/>
    <property type="match status" value="1"/>
</dbReference>
<keyword evidence="5 7" id="KW-0408">Iron</keyword>